<organism evidence="2 3">
    <name type="scientific">Rasamsonia emersonii (strain ATCC 16479 / CBS 393.64 / IMI 116815)</name>
    <dbReference type="NCBI Taxonomy" id="1408163"/>
    <lineage>
        <taxon>Eukaryota</taxon>
        <taxon>Fungi</taxon>
        <taxon>Dikarya</taxon>
        <taxon>Ascomycota</taxon>
        <taxon>Pezizomycotina</taxon>
        <taxon>Eurotiomycetes</taxon>
        <taxon>Eurotiomycetidae</taxon>
        <taxon>Eurotiales</taxon>
        <taxon>Trichocomaceae</taxon>
        <taxon>Rasamsonia</taxon>
    </lineage>
</organism>
<feature type="compositionally biased region" description="Basic and acidic residues" evidence="1">
    <location>
        <begin position="34"/>
        <end position="46"/>
    </location>
</feature>
<evidence type="ECO:0000313" key="2">
    <source>
        <dbReference type="EMBL" id="KKA22170.1"/>
    </source>
</evidence>
<proteinExistence type="predicted"/>
<dbReference type="Pfam" id="PF10346">
    <property type="entry name" value="Con-6"/>
    <property type="match status" value="2"/>
</dbReference>
<gene>
    <name evidence="2" type="ORF">T310_3807</name>
</gene>
<dbReference type="InterPro" id="IPR018824">
    <property type="entry name" value="Conidiation-specific_6"/>
</dbReference>
<feature type="region of interest" description="Disordered" evidence="1">
    <location>
        <begin position="79"/>
        <end position="122"/>
    </location>
</feature>
<dbReference type="OrthoDB" id="5419162at2759"/>
<accession>A0A0F4YVR1</accession>
<keyword evidence="3" id="KW-1185">Reference proteome</keyword>
<evidence type="ECO:0000313" key="3">
    <source>
        <dbReference type="Proteomes" id="UP000053958"/>
    </source>
</evidence>
<dbReference type="InterPro" id="IPR052670">
    <property type="entry name" value="UPF0654_domain"/>
</dbReference>
<protein>
    <submittedName>
        <fullName evidence="2">Conidiation protein Con-6</fullName>
    </submittedName>
</protein>
<dbReference type="PANTHER" id="PTHR36576">
    <property type="entry name" value="UPF0654 PROTEIN C11D3.01C-RELATED"/>
    <property type="match status" value="1"/>
</dbReference>
<dbReference type="GO" id="GO:0005737">
    <property type="term" value="C:cytoplasm"/>
    <property type="evidence" value="ECO:0007669"/>
    <property type="project" value="TreeGrafter"/>
</dbReference>
<dbReference type="Proteomes" id="UP000053958">
    <property type="component" value="Unassembled WGS sequence"/>
</dbReference>
<feature type="region of interest" description="Disordered" evidence="1">
    <location>
        <begin position="1"/>
        <end position="57"/>
    </location>
</feature>
<reference evidence="2 3" key="1">
    <citation type="submission" date="2015-04" db="EMBL/GenBank/DDBJ databases">
        <authorList>
            <person name="Heijne W.H."/>
            <person name="Fedorova N.D."/>
            <person name="Nierman W.C."/>
            <person name="Vollebregt A.W."/>
            <person name="Zhao Z."/>
            <person name="Wu L."/>
            <person name="Kumar M."/>
            <person name="Stam H."/>
            <person name="van den Berg M.A."/>
            <person name="Pel H.J."/>
        </authorList>
    </citation>
    <scope>NUCLEOTIDE SEQUENCE [LARGE SCALE GENOMIC DNA]</scope>
    <source>
        <strain evidence="2 3">CBS 393.64</strain>
    </source>
</reference>
<dbReference type="RefSeq" id="XP_013328782.1">
    <property type="nucleotide sequence ID" value="XM_013473328.1"/>
</dbReference>
<sequence>MSAPFEDMDPAGPSPEDRVNAMRGYKATLNNPRVSDDAKNNAKDVLDNQLGGDQPRQDLAMHTPCELAHADLTFSLSNSATKNPRVSEDAKNRAQEKLGQLSNAIAEQSQQEQPMSGRCILSSGAGLPRVQLIDTKLEVED</sequence>
<feature type="compositionally biased region" description="Basic and acidic residues" evidence="1">
    <location>
        <begin position="85"/>
        <end position="96"/>
    </location>
</feature>
<dbReference type="EMBL" id="LASV01000155">
    <property type="protein sequence ID" value="KKA22170.1"/>
    <property type="molecule type" value="Genomic_DNA"/>
</dbReference>
<feature type="compositionally biased region" description="Polar residues" evidence="1">
    <location>
        <begin position="100"/>
        <end position="114"/>
    </location>
</feature>
<evidence type="ECO:0000256" key="1">
    <source>
        <dbReference type="SAM" id="MobiDB-lite"/>
    </source>
</evidence>
<dbReference type="PANTHER" id="PTHR36576:SF2">
    <property type="entry name" value="PROTEIN CON-6, PUTATIVE (AFU_ORTHOLOGUE AFUA_4G03615)-RELATED"/>
    <property type="match status" value="1"/>
</dbReference>
<comment type="caution">
    <text evidence="2">The sequence shown here is derived from an EMBL/GenBank/DDBJ whole genome shotgun (WGS) entry which is preliminary data.</text>
</comment>
<dbReference type="GeneID" id="25316156"/>
<dbReference type="AlphaFoldDB" id="A0A0F4YVR1"/>
<name>A0A0F4YVR1_RASE3</name>